<dbReference type="Pfam" id="PF00501">
    <property type="entry name" value="AMP-binding"/>
    <property type="match status" value="1"/>
</dbReference>
<dbReference type="PANTHER" id="PTHR43439:SF2">
    <property type="entry name" value="ENZYME, PUTATIVE (JCVI)-RELATED"/>
    <property type="match status" value="1"/>
</dbReference>
<name>A0AAD4GYA0_ASPNN</name>
<keyword evidence="2" id="KW-0597">Phosphoprotein</keyword>
<dbReference type="Pfam" id="PF23562">
    <property type="entry name" value="AMP-binding_C_3"/>
    <property type="match status" value="1"/>
</dbReference>
<evidence type="ECO:0000313" key="5">
    <source>
        <dbReference type="Proteomes" id="UP001194746"/>
    </source>
</evidence>
<feature type="domain" description="AMP-dependent synthetase/ligase" evidence="3">
    <location>
        <begin position="46"/>
        <end position="340"/>
    </location>
</feature>
<accession>A0AAD4GYA0</accession>
<reference evidence="4" key="1">
    <citation type="journal article" date="2019" name="Beilstein J. Org. Chem.">
        <title>Nanangenines: drimane sesquiterpenoids as the dominant metabolite cohort of a novel Australian fungus, Aspergillus nanangensis.</title>
        <authorList>
            <person name="Lacey H.J."/>
            <person name="Gilchrist C.L.M."/>
            <person name="Crombie A."/>
            <person name="Kalaitzis J.A."/>
            <person name="Vuong D."/>
            <person name="Rutledge P.J."/>
            <person name="Turner P."/>
            <person name="Pitt J.I."/>
            <person name="Lacey E."/>
            <person name="Chooi Y.H."/>
            <person name="Piggott A.M."/>
        </authorList>
    </citation>
    <scope>NUCLEOTIDE SEQUENCE</scope>
    <source>
        <strain evidence="4">MST-FP2251</strain>
    </source>
</reference>
<evidence type="ECO:0000259" key="3">
    <source>
        <dbReference type="Pfam" id="PF00501"/>
    </source>
</evidence>
<dbReference type="InterPro" id="IPR000873">
    <property type="entry name" value="AMP-dep_synth/lig_dom"/>
</dbReference>
<dbReference type="InterPro" id="IPR042099">
    <property type="entry name" value="ANL_N_sf"/>
</dbReference>
<protein>
    <recommendedName>
        <fullName evidence="3">AMP-dependent synthetase/ligase domain-containing protein</fullName>
    </recommendedName>
</protein>
<reference evidence="4" key="2">
    <citation type="submission" date="2020-02" db="EMBL/GenBank/DDBJ databases">
        <authorList>
            <person name="Gilchrist C.L.M."/>
            <person name="Chooi Y.-H."/>
        </authorList>
    </citation>
    <scope>NUCLEOTIDE SEQUENCE</scope>
    <source>
        <strain evidence="4">MST-FP2251</strain>
    </source>
</reference>
<comment type="caution">
    <text evidence="4">The sequence shown here is derived from an EMBL/GenBank/DDBJ whole genome shotgun (WGS) entry which is preliminary data.</text>
</comment>
<dbReference type="InterPro" id="IPR051414">
    <property type="entry name" value="Adenylate-forming_Reductase"/>
</dbReference>
<gene>
    <name evidence="4" type="ORF">FE257_010857</name>
</gene>
<dbReference type="Proteomes" id="UP001194746">
    <property type="component" value="Unassembled WGS sequence"/>
</dbReference>
<dbReference type="AlphaFoldDB" id="A0AAD4GYA0"/>
<keyword evidence="5" id="KW-1185">Reference proteome</keyword>
<organism evidence="4 5">
    <name type="scientific">Aspergillus nanangensis</name>
    <dbReference type="NCBI Taxonomy" id="2582783"/>
    <lineage>
        <taxon>Eukaryota</taxon>
        <taxon>Fungi</taxon>
        <taxon>Dikarya</taxon>
        <taxon>Ascomycota</taxon>
        <taxon>Pezizomycotina</taxon>
        <taxon>Eurotiomycetes</taxon>
        <taxon>Eurotiomycetidae</taxon>
        <taxon>Eurotiales</taxon>
        <taxon>Aspergillaceae</taxon>
        <taxon>Aspergillus</taxon>
        <taxon>Aspergillus subgen. Circumdati</taxon>
    </lineage>
</organism>
<dbReference type="PANTHER" id="PTHR43439">
    <property type="entry name" value="PHENYLACETATE-COENZYME A LIGASE"/>
    <property type="match status" value="1"/>
</dbReference>
<keyword evidence="1" id="KW-0596">Phosphopantetheine</keyword>
<proteinExistence type="predicted"/>
<evidence type="ECO:0000313" key="4">
    <source>
        <dbReference type="EMBL" id="KAF9893545.1"/>
    </source>
</evidence>
<sequence>MASTFPLPGVKHGERLLPSVVQSRALNGSNDIWVSVPVDENDVLRGFRDISYGELNNAANHAALWLSQHLPESSAEFQPFAYAGPKDLRYPILAVAAAKLRKVMILPSPLTTPEAQIRILDQHDCRIYIRPEAMAEKANEISQKAPDMQMIVMPGLDEFLKDTVATPCVYTKTWDEAKDDPWMVFHTSETTGHPKPIAYTHRMMAFPDAAAAIEGLEECLIHYLPQCRWHTPLPTLHLLGTMFVLSMPTFLNMVAVIGPPTFPSPETMEQMIQFGRVEGILVPPAVIDATCRTASGLAILRQLKYVFYVGAPLSSKSADLLTPHTMVAPVIGSTEGGGYWVKYDRNSTVPFDYVKFLGEVGVTFEHRFNDLYELVFVRRPDVSIQQIFIVHPEKDRYETRDLFVEHPQHKGYWKIVGRTDDYVYLAHGDGLHASRLEPEIEAHPAVKSVLIGGHACSAPVLLVELYASSEEIDREAMVESLKPYIDRVNVHCHDCVKLSTDRVLFASAEKPFVQTVKGSVARMQTLALYEEEITGLFA</sequence>
<evidence type="ECO:0000256" key="2">
    <source>
        <dbReference type="ARBA" id="ARBA00022553"/>
    </source>
</evidence>
<dbReference type="SUPFAM" id="SSF56801">
    <property type="entry name" value="Acetyl-CoA synthetase-like"/>
    <property type="match status" value="1"/>
</dbReference>
<dbReference type="Gene3D" id="3.40.50.12780">
    <property type="entry name" value="N-terminal domain of ligase-like"/>
    <property type="match status" value="1"/>
</dbReference>
<dbReference type="EMBL" id="VCAU01000007">
    <property type="protein sequence ID" value="KAF9893545.1"/>
    <property type="molecule type" value="Genomic_DNA"/>
</dbReference>
<evidence type="ECO:0000256" key="1">
    <source>
        <dbReference type="ARBA" id="ARBA00022450"/>
    </source>
</evidence>